<dbReference type="AlphaFoldDB" id="A0A1I2PHL0"/>
<name>A0A1I2PHL0_9BACI</name>
<dbReference type="Proteomes" id="UP000198897">
    <property type="component" value="Unassembled WGS sequence"/>
</dbReference>
<sequence>MNIHDISKLQSFPSKKELDLRVRSFLYQHKAALSPASLEILTFIWRHSVKYPGVSFAKIETIEKATKRSRRTIVRAINTLEKAGLLSRIPTIRPNGKRGVNILVITPAEENPLPDKKDIASEEKAEKPEQTESPKPAKQVSAAKPVVDTDYLPFYIPKAFIQLSQSFLNVKDILGAWKRVHYAYQQMHLRYPVDHYITIITQTFKQAVFAKQNGSIKKTFFAYFYGGILAAFQQTVRKEVMDDPANLYYDWLNN</sequence>
<protein>
    <submittedName>
        <fullName evidence="2">Helix-turn-helix domain-containing protein</fullName>
    </submittedName>
</protein>
<gene>
    <name evidence="2" type="ORF">SAMN05216353_12521</name>
</gene>
<keyword evidence="3" id="KW-1185">Reference proteome</keyword>
<dbReference type="InterPro" id="IPR036388">
    <property type="entry name" value="WH-like_DNA-bd_sf"/>
</dbReference>
<reference evidence="3" key="1">
    <citation type="submission" date="2016-10" db="EMBL/GenBank/DDBJ databases">
        <authorList>
            <person name="Varghese N."/>
            <person name="Submissions S."/>
        </authorList>
    </citation>
    <scope>NUCLEOTIDE SEQUENCE [LARGE SCALE GENOMIC DNA]</scope>
    <source>
        <strain evidence="3">FP5</strain>
    </source>
</reference>
<accession>A0A1I2PHL0</accession>
<dbReference type="OrthoDB" id="2697418at2"/>
<dbReference type="RefSeq" id="WP_089752501.1">
    <property type="nucleotide sequence ID" value="NZ_FOOG01000025.1"/>
</dbReference>
<evidence type="ECO:0000313" key="2">
    <source>
        <dbReference type="EMBL" id="SFG14933.1"/>
    </source>
</evidence>
<proteinExistence type="predicted"/>
<feature type="compositionally biased region" description="Basic and acidic residues" evidence="1">
    <location>
        <begin position="121"/>
        <end position="132"/>
    </location>
</feature>
<dbReference type="Pfam" id="PF13730">
    <property type="entry name" value="HTH_36"/>
    <property type="match status" value="1"/>
</dbReference>
<organism evidence="2 3">
    <name type="scientific">Halobacillus alkaliphilus</name>
    <dbReference type="NCBI Taxonomy" id="396056"/>
    <lineage>
        <taxon>Bacteria</taxon>
        <taxon>Bacillati</taxon>
        <taxon>Bacillota</taxon>
        <taxon>Bacilli</taxon>
        <taxon>Bacillales</taxon>
        <taxon>Bacillaceae</taxon>
        <taxon>Halobacillus</taxon>
    </lineage>
</organism>
<evidence type="ECO:0000313" key="3">
    <source>
        <dbReference type="Proteomes" id="UP000198897"/>
    </source>
</evidence>
<dbReference type="SUPFAM" id="SSF46785">
    <property type="entry name" value="Winged helix' DNA-binding domain"/>
    <property type="match status" value="1"/>
</dbReference>
<dbReference type="Gene3D" id="1.10.10.10">
    <property type="entry name" value="Winged helix-like DNA-binding domain superfamily/Winged helix DNA-binding domain"/>
    <property type="match status" value="1"/>
</dbReference>
<dbReference type="InterPro" id="IPR036390">
    <property type="entry name" value="WH_DNA-bd_sf"/>
</dbReference>
<dbReference type="EMBL" id="FOOG01000025">
    <property type="protein sequence ID" value="SFG14933.1"/>
    <property type="molecule type" value="Genomic_DNA"/>
</dbReference>
<feature type="region of interest" description="Disordered" evidence="1">
    <location>
        <begin position="121"/>
        <end position="141"/>
    </location>
</feature>
<evidence type="ECO:0000256" key="1">
    <source>
        <dbReference type="SAM" id="MobiDB-lite"/>
    </source>
</evidence>